<organism evidence="1 2">
    <name type="scientific">Aspergillus felis</name>
    <dbReference type="NCBI Taxonomy" id="1287682"/>
    <lineage>
        <taxon>Eukaryota</taxon>
        <taxon>Fungi</taxon>
        <taxon>Dikarya</taxon>
        <taxon>Ascomycota</taxon>
        <taxon>Pezizomycotina</taxon>
        <taxon>Eurotiomycetes</taxon>
        <taxon>Eurotiomycetidae</taxon>
        <taxon>Eurotiales</taxon>
        <taxon>Aspergillaceae</taxon>
        <taxon>Aspergillus</taxon>
        <taxon>Aspergillus subgen. Fumigati</taxon>
    </lineage>
</organism>
<gene>
    <name evidence="1" type="ORF">CNMCM7691_001821</name>
</gene>
<accession>A0A8H6QY29</accession>
<keyword evidence="2" id="KW-1185">Reference proteome</keyword>
<evidence type="ECO:0000313" key="2">
    <source>
        <dbReference type="Proteomes" id="UP000641853"/>
    </source>
</evidence>
<sequence>MKGFSRVPPSIIEQWAAEPAADKEAKQLDFVLSAEDPWPPVSGTSAARLRMAPDVWRLRKGPGPDACPSTWTVEVSRANLYEASNMQAAEEGIYEMVLHQGNAVHSCINNKGKLTLRGSGGNWWGTVSSG</sequence>
<name>A0A8H6QY29_9EURO</name>
<dbReference type="Proteomes" id="UP000641853">
    <property type="component" value="Unassembled WGS sequence"/>
</dbReference>
<evidence type="ECO:0000313" key="1">
    <source>
        <dbReference type="EMBL" id="KAF7182341.1"/>
    </source>
</evidence>
<dbReference type="AlphaFoldDB" id="A0A8H6QY29"/>
<dbReference type="EMBL" id="JACBAG010001782">
    <property type="protein sequence ID" value="KAF7182341.1"/>
    <property type="molecule type" value="Genomic_DNA"/>
</dbReference>
<proteinExistence type="predicted"/>
<reference evidence="1" key="1">
    <citation type="submission" date="2020-06" db="EMBL/GenBank/DDBJ databases">
        <title>Draft genome sequences of strains closely related to Aspergillus parafelis and Aspergillus hiratsukae.</title>
        <authorList>
            <person name="Dos Santos R.A.C."/>
            <person name="Rivero-Menendez O."/>
            <person name="Steenwyk J.L."/>
            <person name="Mead M.E."/>
            <person name="Goldman G.H."/>
            <person name="Alastruey-Izquierdo A."/>
            <person name="Rokas A."/>
        </authorList>
    </citation>
    <scope>NUCLEOTIDE SEQUENCE</scope>
    <source>
        <strain evidence="1">CNM-CM7691</strain>
    </source>
</reference>
<protein>
    <submittedName>
        <fullName evidence="1">Uncharacterized protein</fullName>
    </submittedName>
</protein>
<comment type="caution">
    <text evidence="1">The sequence shown here is derived from an EMBL/GenBank/DDBJ whole genome shotgun (WGS) entry which is preliminary data.</text>
</comment>